<dbReference type="RefSeq" id="XP_024727248.1">
    <property type="nucleotide sequence ID" value="XM_024884161.1"/>
</dbReference>
<evidence type="ECO:0000259" key="1">
    <source>
        <dbReference type="Pfam" id="PF20150"/>
    </source>
</evidence>
<proteinExistence type="predicted"/>
<dbReference type="InterPro" id="IPR045518">
    <property type="entry name" value="2EXR"/>
</dbReference>
<dbReference type="Pfam" id="PF20150">
    <property type="entry name" value="2EXR"/>
    <property type="match status" value="1"/>
</dbReference>
<name>A0A2J6SHV3_9HELO</name>
<dbReference type="Proteomes" id="UP000235371">
    <property type="component" value="Unassembled WGS sequence"/>
</dbReference>
<reference evidence="2 3" key="1">
    <citation type="submission" date="2016-04" db="EMBL/GenBank/DDBJ databases">
        <title>A degradative enzymes factory behind the ericoid mycorrhizal symbiosis.</title>
        <authorList>
            <consortium name="DOE Joint Genome Institute"/>
            <person name="Martino E."/>
            <person name="Morin E."/>
            <person name="Grelet G."/>
            <person name="Kuo A."/>
            <person name="Kohler A."/>
            <person name="Daghino S."/>
            <person name="Barry K."/>
            <person name="Choi C."/>
            <person name="Cichocki N."/>
            <person name="Clum A."/>
            <person name="Copeland A."/>
            <person name="Hainaut M."/>
            <person name="Haridas S."/>
            <person name="Labutti K."/>
            <person name="Lindquist E."/>
            <person name="Lipzen A."/>
            <person name="Khouja H.-R."/>
            <person name="Murat C."/>
            <person name="Ohm R."/>
            <person name="Olson A."/>
            <person name="Spatafora J."/>
            <person name="Veneault-Fourrey C."/>
            <person name="Henrissat B."/>
            <person name="Grigoriev I."/>
            <person name="Martin F."/>
            <person name="Perotto S."/>
        </authorList>
    </citation>
    <scope>NUCLEOTIDE SEQUENCE [LARGE SCALE GENOMIC DNA]</scope>
    <source>
        <strain evidence="2 3">E</strain>
    </source>
</reference>
<dbReference type="GeneID" id="36592238"/>
<dbReference type="AlphaFoldDB" id="A0A2J6SHV3"/>
<sequence>MTRLRELLTQLQPLDLNYGRPLEAFTVFPKLPLELKKKIWKYLIDEPRMIRLHQVTWEDDNLSNPVMIKGLPVPAILHVCRQARIEGLPHYELIHQNGLNKDGEDDQLEAAPAKMLYVNFKADQFILYSVSSDVGFIDKLNFDKTVLKKIQHPAVYCYAWNRGMSDTQSALLRARLLASIFHTYKAKELTVIYHRAWALSRMGDSLARHLFRRTVLDSLPSRFEMPAGEKWWWGCPQTITDDLSMPLNVLWDVIDDDDLSPWYTMGETAVSHGQ</sequence>
<dbReference type="OrthoDB" id="3506358at2759"/>
<protein>
    <recommendedName>
        <fullName evidence="1">2EXR domain-containing protein</fullName>
    </recommendedName>
</protein>
<dbReference type="PANTHER" id="PTHR35910">
    <property type="entry name" value="2EXR DOMAIN-CONTAINING PROTEIN"/>
    <property type="match status" value="1"/>
</dbReference>
<evidence type="ECO:0000313" key="3">
    <source>
        <dbReference type="Proteomes" id="UP000235371"/>
    </source>
</evidence>
<organism evidence="2 3">
    <name type="scientific">Hyaloscypha bicolor E</name>
    <dbReference type="NCBI Taxonomy" id="1095630"/>
    <lineage>
        <taxon>Eukaryota</taxon>
        <taxon>Fungi</taxon>
        <taxon>Dikarya</taxon>
        <taxon>Ascomycota</taxon>
        <taxon>Pezizomycotina</taxon>
        <taxon>Leotiomycetes</taxon>
        <taxon>Helotiales</taxon>
        <taxon>Hyaloscyphaceae</taxon>
        <taxon>Hyaloscypha</taxon>
        <taxon>Hyaloscypha bicolor</taxon>
    </lineage>
</organism>
<gene>
    <name evidence="2" type="ORF">K444DRAFT_637721</name>
</gene>
<dbReference type="InParanoid" id="A0A2J6SHV3"/>
<keyword evidence="3" id="KW-1185">Reference proteome</keyword>
<dbReference type="EMBL" id="KZ613913">
    <property type="protein sequence ID" value="PMD50344.1"/>
    <property type="molecule type" value="Genomic_DNA"/>
</dbReference>
<feature type="domain" description="2EXR" evidence="1">
    <location>
        <begin position="25"/>
        <end position="123"/>
    </location>
</feature>
<dbReference type="PANTHER" id="PTHR35910:SF6">
    <property type="entry name" value="2EXR DOMAIN-CONTAINING PROTEIN"/>
    <property type="match status" value="1"/>
</dbReference>
<evidence type="ECO:0000313" key="2">
    <source>
        <dbReference type="EMBL" id="PMD50344.1"/>
    </source>
</evidence>
<accession>A0A2J6SHV3</accession>